<organism evidence="9 10">
    <name type="scientific">Opitutus terrae (strain DSM 11246 / JCM 15787 / PB90-1)</name>
    <dbReference type="NCBI Taxonomy" id="452637"/>
    <lineage>
        <taxon>Bacteria</taxon>
        <taxon>Pseudomonadati</taxon>
        <taxon>Verrucomicrobiota</taxon>
        <taxon>Opitutia</taxon>
        <taxon>Opitutales</taxon>
        <taxon>Opitutaceae</taxon>
        <taxon>Opitutus</taxon>
    </lineage>
</organism>
<proteinExistence type="predicted"/>
<dbReference type="Gene3D" id="3.30.70.1430">
    <property type="entry name" value="Multidrug efflux transporter AcrB pore domain"/>
    <property type="match status" value="2"/>
</dbReference>
<feature type="transmembrane region" description="Helical" evidence="8">
    <location>
        <begin position="358"/>
        <end position="378"/>
    </location>
</feature>
<dbReference type="KEGG" id="ote:Oter_3361"/>
<feature type="transmembrane region" description="Helical" evidence="8">
    <location>
        <begin position="12"/>
        <end position="29"/>
    </location>
</feature>
<dbReference type="PANTHER" id="PTHR32063">
    <property type="match status" value="1"/>
</dbReference>
<dbReference type="Proteomes" id="UP000007013">
    <property type="component" value="Chromosome"/>
</dbReference>
<evidence type="ECO:0000256" key="3">
    <source>
        <dbReference type="ARBA" id="ARBA00022475"/>
    </source>
</evidence>
<evidence type="ECO:0000256" key="6">
    <source>
        <dbReference type="ARBA" id="ARBA00022989"/>
    </source>
</evidence>
<feature type="transmembrane region" description="Helical" evidence="8">
    <location>
        <begin position="384"/>
        <end position="408"/>
    </location>
</feature>
<dbReference type="eggNOG" id="COG0841">
    <property type="taxonomic scope" value="Bacteria"/>
</dbReference>
<dbReference type="AlphaFoldDB" id="B1ZU72"/>
<evidence type="ECO:0000256" key="8">
    <source>
        <dbReference type="SAM" id="Phobius"/>
    </source>
</evidence>
<sequence length="1048" mass="116315">MILSDVSIRRPVVCLVASILIVLIGLLSFRRLPVREYPDIDSPIISVSTTYPGASAEVIESKITEPLEKEISSIDGIRVVRSLSLEQRSEITVEFNLRRDVNEAANDVRDRVSRARRQLPDEVLEPQVTKTEADADPIMGFSLASDRYSRQELYDIADRFVVQRIQTVPGVGAVQIRGPRYAMRLWIDSDRLAAHELTVADVERALQQQNVEIPGGRIESVTREFTVRTQGSLVEVAEFENLILAVRNGYQVKFSDIGRVELGQNDYRGESYYRGVPTVGVQVFRQSQSNLLDLADGVKAQLPLIQASLPKGVTIDIGFDSSVFVDRSVAEVYKTLWEAATLVILMIFVFLRDWRATFIPLLAIPVSVIGSFAIMSWLGFSLNVLTLLALVLAVGLVVDDAIVMLENIYRRIEGGEPPIRAAVHGARQVAFAIIATTLTLAAVFLPVAFQSGQTGRLFFEFGVTLAISVLVSAFVALTLTPMLSSRMLKARLVGGHVKHGWLYEKTEPFFEGMNRRYAAMLNWTLRHKFWVLLGAGAVAALGPIFYLQLQRELTPLEDRSAFRAYFIAPVGSTPEFGHYYAGKMEQMLLDVPEVERTFRRSGDSNRAFMFVTLKPWEQRERKAQQIIAEMREKFRREITGGQAFPLAPRPFGQRGGSAGIQVVLQGSDFDQLQQLGDRMIAAMRERTDMFYLPRVDPSPTKPQLDVRIDRAKAADLNVPISEIASTLETLFGGKRVTTFQRGSQEYDVLVQVADEDRTTPSDLSRVYVKSSTGHLIQLTNLVQANEAVVPENYPHFMRLRSVTVSAQLVGNATIGDGVDFLQVQAEKLLPAGYTYAWDGETREYVESASDTWMLFTLALVFTFLILAAQFESWIHPITIFTGIILALAGGVIVLYCTRFWGTAMTDNLYSRFGLIMLIGLVAKNGILIVEFANQLQLEGRNAFEAAYEASILRFRPIIMTAIATILGAVPIAFASGAGAETRNPMGIVVVGGLSIATFLTLFVVPIFYVLVDHFAVKVTGHSSAYGLKKAEEIRHETAEEVEVAAPAK</sequence>
<feature type="transmembrane region" description="Helical" evidence="8">
    <location>
        <begin position="529"/>
        <end position="549"/>
    </location>
</feature>
<feature type="transmembrane region" description="Helical" evidence="8">
    <location>
        <begin position="954"/>
        <end position="973"/>
    </location>
</feature>
<evidence type="ECO:0000256" key="7">
    <source>
        <dbReference type="ARBA" id="ARBA00023136"/>
    </source>
</evidence>
<dbReference type="FunFam" id="3.30.70.1430:FF:000001">
    <property type="entry name" value="Efflux pump membrane transporter"/>
    <property type="match status" value="1"/>
</dbReference>
<keyword evidence="7 8" id="KW-0472">Membrane</keyword>
<keyword evidence="5 8" id="KW-0812">Transmembrane</keyword>
<dbReference type="InterPro" id="IPR027463">
    <property type="entry name" value="AcrB_DN_DC_subdom"/>
</dbReference>
<dbReference type="FunFam" id="1.20.1640.10:FF:000001">
    <property type="entry name" value="Efflux pump membrane transporter"/>
    <property type="match status" value="1"/>
</dbReference>
<evidence type="ECO:0000256" key="4">
    <source>
        <dbReference type="ARBA" id="ARBA00022519"/>
    </source>
</evidence>
<dbReference type="STRING" id="452637.Oter_3361"/>
<feature type="transmembrane region" description="Helical" evidence="8">
    <location>
        <begin position="852"/>
        <end position="870"/>
    </location>
</feature>
<dbReference type="Gene3D" id="1.20.1640.10">
    <property type="entry name" value="Multidrug efflux transporter AcrB transmembrane domain"/>
    <property type="match status" value="2"/>
</dbReference>
<evidence type="ECO:0000313" key="9">
    <source>
        <dbReference type="EMBL" id="ACB76638.1"/>
    </source>
</evidence>
<feature type="transmembrane region" description="Helical" evidence="8">
    <location>
        <begin position="877"/>
        <end position="900"/>
    </location>
</feature>
<accession>B1ZU72</accession>
<keyword evidence="10" id="KW-1185">Reference proteome</keyword>
<dbReference type="Pfam" id="PF00873">
    <property type="entry name" value="ACR_tran"/>
    <property type="match status" value="1"/>
</dbReference>
<dbReference type="PRINTS" id="PR00702">
    <property type="entry name" value="ACRIFLAVINRP"/>
</dbReference>
<evidence type="ECO:0000313" key="10">
    <source>
        <dbReference type="Proteomes" id="UP000007013"/>
    </source>
</evidence>
<gene>
    <name evidence="9" type="ordered locus">Oter_3361</name>
</gene>
<keyword evidence="2" id="KW-0813">Transport</keyword>
<protein>
    <submittedName>
        <fullName evidence="9">Acriflavin resistance protein</fullName>
    </submittedName>
</protein>
<feature type="transmembrane region" description="Helical" evidence="8">
    <location>
        <begin position="461"/>
        <end position="483"/>
    </location>
</feature>
<keyword evidence="6 8" id="KW-1133">Transmembrane helix</keyword>
<keyword evidence="4" id="KW-0997">Cell inner membrane</keyword>
<keyword evidence="3" id="KW-1003">Cell membrane</keyword>
<dbReference type="EMBL" id="CP001032">
    <property type="protein sequence ID" value="ACB76638.1"/>
    <property type="molecule type" value="Genomic_DNA"/>
</dbReference>
<dbReference type="GO" id="GO:0005886">
    <property type="term" value="C:plasma membrane"/>
    <property type="evidence" value="ECO:0007669"/>
    <property type="project" value="UniProtKB-SubCell"/>
</dbReference>
<evidence type="ECO:0000256" key="1">
    <source>
        <dbReference type="ARBA" id="ARBA00004429"/>
    </source>
</evidence>
<dbReference type="Gene3D" id="3.30.70.1320">
    <property type="entry name" value="Multidrug efflux transporter AcrB pore domain like"/>
    <property type="match status" value="1"/>
</dbReference>
<reference evidence="9 10" key="1">
    <citation type="journal article" date="2011" name="J. Bacteriol.">
        <title>Genome sequence of the verrucomicrobium Opitutus terrae PB90-1, an abundant inhabitant of rice paddy soil ecosystems.</title>
        <authorList>
            <person name="van Passel M.W."/>
            <person name="Kant R."/>
            <person name="Palva A."/>
            <person name="Copeland A."/>
            <person name="Lucas S."/>
            <person name="Lapidus A."/>
            <person name="Glavina del Rio T."/>
            <person name="Pitluck S."/>
            <person name="Goltsman E."/>
            <person name="Clum A."/>
            <person name="Sun H."/>
            <person name="Schmutz J."/>
            <person name="Larimer F.W."/>
            <person name="Land M.L."/>
            <person name="Hauser L."/>
            <person name="Kyrpides N."/>
            <person name="Mikhailova N."/>
            <person name="Richardson P.P."/>
            <person name="Janssen P.H."/>
            <person name="de Vos W.M."/>
            <person name="Smidt H."/>
        </authorList>
    </citation>
    <scope>NUCLEOTIDE SEQUENCE [LARGE SCALE GENOMIC DNA]</scope>
    <source>
        <strain evidence="10">DSM 11246 / JCM 15787 / PB90-1</strain>
    </source>
</reference>
<dbReference type="OrthoDB" id="9757876at2"/>
<dbReference type="SUPFAM" id="SSF82714">
    <property type="entry name" value="Multidrug efflux transporter AcrB TolC docking domain, DN and DC subdomains"/>
    <property type="match status" value="2"/>
</dbReference>
<dbReference type="Gene3D" id="3.30.2090.10">
    <property type="entry name" value="Multidrug efflux transporter AcrB TolC docking domain, DN and DC subdomains"/>
    <property type="match status" value="2"/>
</dbReference>
<comment type="subcellular location">
    <subcellularLocation>
        <location evidence="1">Cell inner membrane</location>
        <topology evidence="1">Multi-pass membrane protein</topology>
    </subcellularLocation>
</comment>
<dbReference type="GO" id="GO:0042910">
    <property type="term" value="F:xenobiotic transmembrane transporter activity"/>
    <property type="evidence" value="ECO:0007669"/>
    <property type="project" value="TreeGrafter"/>
</dbReference>
<evidence type="ECO:0000256" key="2">
    <source>
        <dbReference type="ARBA" id="ARBA00022448"/>
    </source>
</evidence>
<dbReference type="PANTHER" id="PTHR32063:SF28">
    <property type="entry name" value="BLR2861 PROTEIN"/>
    <property type="match status" value="1"/>
</dbReference>
<name>B1ZU72_OPITP</name>
<dbReference type="SUPFAM" id="SSF82866">
    <property type="entry name" value="Multidrug efflux transporter AcrB transmembrane domain"/>
    <property type="match status" value="2"/>
</dbReference>
<feature type="transmembrane region" description="Helical" evidence="8">
    <location>
        <begin position="429"/>
        <end position="449"/>
    </location>
</feature>
<feature type="transmembrane region" description="Helical" evidence="8">
    <location>
        <begin position="985"/>
        <end position="1011"/>
    </location>
</feature>
<dbReference type="InterPro" id="IPR001036">
    <property type="entry name" value="Acrflvin-R"/>
</dbReference>
<dbReference type="Gene3D" id="3.30.70.1440">
    <property type="entry name" value="Multidrug efflux transporter AcrB pore domain"/>
    <property type="match status" value="1"/>
</dbReference>
<dbReference type="SUPFAM" id="SSF82693">
    <property type="entry name" value="Multidrug efflux transporter AcrB pore domain, PN1, PN2, PC1 and PC2 subdomains"/>
    <property type="match status" value="4"/>
</dbReference>
<dbReference type="HOGENOM" id="CLU_002755_1_2_0"/>
<feature type="transmembrane region" description="Helical" evidence="8">
    <location>
        <begin position="912"/>
        <end position="933"/>
    </location>
</feature>
<dbReference type="RefSeq" id="WP_012376167.1">
    <property type="nucleotide sequence ID" value="NC_010571.1"/>
</dbReference>
<evidence type="ECO:0000256" key="5">
    <source>
        <dbReference type="ARBA" id="ARBA00022692"/>
    </source>
</evidence>
<feature type="transmembrane region" description="Helical" evidence="8">
    <location>
        <begin position="332"/>
        <end position="351"/>
    </location>
</feature>